<keyword evidence="2" id="KW-1185">Reference proteome</keyword>
<sequence length="93" mass="10499">MGDIMLHLLNSKTSSHLFPVLIRVPPGPEEMGRGAHSSALIRLLQQLGGCQGALCPQRLMVFFTKTFHLLKCSNYEGDRRQLCLRVTDFIFIQ</sequence>
<evidence type="ECO:0000313" key="1">
    <source>
        <dbReference type="EMBL" id="KAG8534552.1"/>
    </source>
</evidence>
<proteinExistence type="predicted"/>
<name>A0AAV6YBD1_ENGPU</name>
<dbReference type="EMBL" id="WNYA01100710">
    <property type="protein sequence ID" value="KAG8534552.1"/>
    <property type="molecule type" value="Genomic_DNA"/>
</dbReference>
<comment type="caution">
    <text evidence="1">The sequence shown here is derived from an EMBL/GenBank/DDBJ whole genome shotgun (WGS) entry which is preliminary data.</text>
</comment>
<organism evidence="1 2">
    <name type="scientific">Engystomops pustulosus</name>
    <name type="common">Tungara frog</name>
    <name type="synonym">Physalaemus pustulosus</name>
    <dbReference type="NCBI Taxonomy" id="76066"/>
    <lineage>
        <taxon>Eukaryota</taxon>
        <taxon>Metazoa</taxon>
        <taxon>Chordata</taxon>
        <taxon>Craniata</taxon>
        <taxon>Vertebrata</taxon>
        <taxon>Euteleostomi</taxon>
        <taxon>Amphibia</taxon>
        <taxon>Batrachia</taxon>
        <taxon>Anura</taxon>
        <taxon>Neobatrachia</taxon>
        <taxon>Hyloidea</taxon>
        <taxon>Leptodactylidae</taxon>
        <taxon>Leiuperinae</taxon>
        <taxon>Engystomops</taxon>
    </lineage>
</organism>
<accession>A0AAV6YBD1</accession>
<dbReference type="Proteomes" id="UP000824782">
    <property type="component" value="Unassembled WGS sequence"/>
</dbReference>
<reference evidence="1" key="1">
    <citation type="thesis" date="2020" institute="ProQuest LLC" country="789 East Eisenhower Parkway, Ann Arbor, MI, USA">
        <title>Comparative Genomics and Chromosome Evolution.</title>
        <authorList>
            <person name="Mudd A.B."/>
        </authorList>
    </citation>
    <scope>NUCLEOTIDE SEQUENCE</scope>
    <source>
        <strain evidence="1">237g6f4</strain>
        <tissue evidence="1">Blood</tissue>
    </source>
</reference>
<evidence type="ECO:0000313" key="2">
    <source>
        <dbReference type="Proteomes" id="UP000824782"/>
    </source>
</evidence>
<gene>
    <name evidence="1" type="ORF">GDO81_019171</name>
</gene>
<dbReference type="AlphaFoldDB" id="A0AAV6YBD1"/>
<protein>
    <submittedName>
        <fullName evidence="1">Uncharacterized protein</fullName>
    </submittedName>
</protein>